<proteinExistence type="predicted"/>
<comment type="caution">
    <text evidence="2">The sequence shown here is derived from an EMBL/GenBank/DDBJ whole genome shotgun (WGS) entry which is preliminary data.</text>
</comment>
<sequence>MKISPTLLGLCVAVSIVTSARSEFQCYNVTVAVTADSAAKQGNITECPVKKCGAVRFKVEGTEADLVSYSCEDKSTADELTADCGNGENIFLKASLKDKKKLPKGASMLEAYCCNTSLCNESLEKTKKNLAPSSSAPSSTTSSSSTASSTLTPIFIGLLIFFGFTVLPIRDSMCGVILIISPGLFVHVQSK</sequence>
<feature type="chain" id="PRO_5041404940" description="UPAR/Ly6 domain-containing protein" evidence="1">
    <location>
        <begin position="23"/>
        <end position="191"/>
    </location>
</feature>
<reference evidence="2" key="1">
    <citation type="submission" date="2023-06" db="EMBL/GenBank/DDBJ databases">
        <title>Genomic analysis of the entomopathogenic nematode Steinernema hermaphroditum.</title>
        <authorList>
            <person name="Schwarz E.M."/>
            <person name="Heppert J.K."/>
            <person name="Baniya A."/>
            <person name="Schwartz H.T."/>
            <person name="Tan C.-H."/>
            <person name="Antoshechkin I."/>
            <person name="Sternberg P.W."/>
            <person name="Goodrich-Blair H."/>
            <person name="Dillman A.R."/>
        </authorList>
    </citation>
    <scope>NUCLEOTIDE SEQUENCE</scope>
    <source>
        <strain evidence="2">PS9179</strain>
        <tissue evidence="2">Whole animal</tissue>
    </source>
</reference>
<keyword evidence="3" id="KW-1185">Reference proteome</keyword>
<evidence type="ECO:0000313" key="2">
    <source>
        <dbReference type="EMBL" id="KAK0428038.1"/>
    </source>
</evidence>
<protein>
    <recommendedName>
        <fullName evidence="4">UPAR/Ly6 domain-containing protein</fullName>
    </recommendedName>
</protein>
<gene>
    <name evidence="2" type="ORF">QR680_010560</name>
</gene>
<keyword evidence="1" id="KW-0732">Signal</keyword>
<dbReference type="AlphaFoldDB" id="A0AA39IS35"/>
<evidence type="ECO:0008006" key="4">
    <source>
        <dbReference type="Google" id="ProtNLM"/>
    </source>
</evidence>
<dbReference type="EMBL" id="JAUCMV010000001">
    <property type="protein sequence ID" value="KAK0428038.1"/>
    <property type="molecule type" value="Genomic_DNA"/>
</dbReference>
<feature type="signal peptide" evidence="1">
    <location>
        <begin position="1"/>
        <end position="22"/>
    </location>
</feature>
<accession>A0AA39IS35</accession>
<dbReference type="Proteomes" id="UP001175271">
    <property type="component" value="Unassembled WGS sequence"/>
</dbReference>
<evidence type="ECO:0000313" key="3">
    <source>
        <dbReference type="Proteomes" id="UP001175271"/>
    </source>
</evidence>
<evidence type="ECO:0000256" key="1">
    <source>
        <dbReference type="SAM" id="SignalP"/>
    </source>
</evidence>
<name>A0AA39IS35_9BILA</name>
<organism evidence="2 3">
    <name type="scientific">Steinernema hermaphroditum</name>
    <dbReference type="NCBI Taxonomy" id="289476"/>
    <lineage>
        <taxon>Eukaryota</taxon>
        <taxon>Metazoa</taxon>
        <taxon>Ecdysozoa</taxon>
        <taxon>Nematoda</taxon>
        <taxon>Chromadorea</taxon>
        <taxon>Rhabditida</taxon>
        <taxon>Tylenchina</taxon>
        <taxon>Panagrolaimomorpha</taxon>
        <taxon>Strongyloidoidea</taxon>
        <taxon>Steinernematidae</taxon>
        <taxon>Steinernema</taxon>
    </lineage>
</organism>